<dbReference type="AlphaFoldDB" id="A0A0G4F7U1"/>
<dbReference type="PANTHER" id="PTHR46644:SF2">
    <property type="entry name" value="DNA REPAIR PROTEIN XRCC2"/>
    <property type="match status" value="1"/>
</dbReference>
<feature type="compositionally biased region" description="Basic and acidic residues" evidence="1">
    <location>
        <begin position="532"/>
        <end position="549"/>
    </location>
</feature>
<feature type="region of interest" description="Disordered" evidence="1">
    <location>
        <begin position="96"/>
        <end position="122"/>
    </location>
</feature>
<feature type="compositionally biased region" description="Basic and acidic residues" evidence="1">
    <location>
        <begin position="96"/>
        <end position="114"/>
    </location>
</feature>
<feature type="region of interest" description="Disordered" evidence="1">
    <location>
        <begin position="321"/>
        <end position="352"/>
    </location>
</feature>
<dbReference type="EMBL" id="CDMZ01000169">
    <property type="protein sequence ID" value="CEM08279.1"/>
    <property type="molecule type" value="Genomic_DNA"/>
</dbReference>
<feature type="region of interest" description="Disordered" evidence="1">
    <location>
        <begin position="525"/>
        <end position="553"/>
    </location>
</feature>
<dbReference type="GO" id="GO:0000724">
    <property type="term" value="P:double-strand break repair via homologous recombination"/>
    <property type="evidence" value="ECO:0007669"/>
    <property type="project" value="InterPro"/>
</dbReference>
<sequence length="649" mass="70643">MFCDTTMEAFLQECNRVMPPHREFLRQCVGRTWRPGDASVFVGARSSGKTICLMDQVVQCLLPERLGGYGGVVAFLDCDLSSDVVGNMAGLLKREVDSREKRRKGADEKEKEKVGMQGDGEGAFADRAKRGGAFWKEQEQHKSDWQRRQEEGEEGEKGGSKKHLETVSPSSGEVVRSCLKRLFVRQVADPLDLLAALETIRLDYKSLFFPTPKRTTQTERSTHSVPKSPQRQFFVFLDSLSFFHPTETIFAHWKPLVRLALQSLDAIRTPPVKAIVFTSIVSAGGAAPAALFPSDPRDQGPAARFARELLRENFTLEVPLPLRAKEKGPLSPSDQGPATVQGDKEPRDHSELTSRAPLALLNAPATLQSVSASSSSSFPVTSHPLSLLAPLHSWMNTEEGAWCVRNAKTSPEYGEAESGGASPVGSLRGGLVGDFGRSFSHTHMQGKRGRSISRQCRFFVFELAQTVLESELLPASLPAVSLVRNVPGGGGESGEGAEDDQTTWEHIDAAAEPLRFVSPVLPMILPASPQRDGARGAETHQSSSHREIGGHSSGGVCNFLSGKGIQTGRRGAEGGLQVPCSPIVVRGLFRPSPCLSTEERETRRRERETRGSAWEAGRWRLLAAASEGGGADPGVPQIWDVCETNVNKY</sequence>
<dbReference type="InterPro" id="IPR027417">
    <property type="entry name" value="P-loop_NTPase"/>
</dbReference>
<feature type="compositionally biased region" description="Basic and acidic residues" evidence="1">
    <location>
        <begin position="342"/>
        <end position="352"/>
    </location>
</feature>
<accession>A0A0G4F7U1</accession>
<evidence type="ECO:0008006" key="3">
    <source>
        <dbReference type="Google" id="ProtNLM"/>
    </source>
</evidence>
<organism evidence="2">
    <name type="scientific">Chromera velia CCMP2878</name>
    <dbReference type="NCBI Taxonomy" id="1169474"/>
    <lineage>
        <taxon>Eukaryota</taxon>
        <taxon>Sar</taxon>
        <taxon>Alveolata</taxon>
        <taxon>Colpodellida</taxon>
        <taxon>Chromeraceae</taxon>
        <taxon>Chromera</taxon>
    </lineage>
</organism>
<dbReference type="GO" id="GO:0005657">
    <property type="term" value="C:replication fork"/>
    <property type="evidence" value="ECO:0007669"/>
    <property type="project" value="InterPro"/>
</dbReference>
<dbReference type="PANTHER" id="PTHR46644">
    <property type="entry name" value="DNA REPAIR PROTEIN XRCC2"/>
    <property type="match status" value="1"/>
</dbReference>
<dbReference type="SUPFAM" id="SSF52540">
    <property type="entry name" value="P-loop containing nucleoside triphosphate hydrolases"/>
    <property type="match status" value="1"/>
</dbReference>
<proteinExistence type="predicted"/>
<protein>
    <recommendedName>
        <fullName evidence="3">DNA recombination and repair protein Rad51-like C-terminal domain-containing protein</fullName>
    </recommendedName>
</protein>
<name>A0A0G4F7U1_9ALVE</name>
<dbReference type="Gene3D" id="3.40.50.300">
    <property type="entry name" value="P-loop containing nucleotide triphosphate hydrolases"/>
    <property type="match status" value="1"/>
</dbReference>
<dbReference type="InterPro" id="IPR030547">
    <property type="entry name" value="XRCC2"/>
</dbReference>
<dbReference type="GO" id="GO:0033063">
    <property type="term" value="C:Rad51B-Rad51C-Rad51D-XRCC2 complex"/>
    <property type="evidence" value="ECO:0007669"/>
    <property type="project" value="InterPro"/>
</dbReference>
<dbReference type="VEuPathDB" id="CryptoDB:Cvel_15531"/>
<evidence type="ECO:0000256" key="1">
    <source>
        <dbReference type="SAM" id="MobiDB-lite"/>
    </source>
</evidence>
<gene>
    <name evidence="2" type="ORF">Cvel_15531</name>
</gene>
<reference evidence="2" key="1">
    <citation type="submission" date="2014-11" db="EMBL/GenBank/DDBJ databases">
        <authorList>
            <person name="Otto D Thomas"/>
            <person name="Naeem Raeece"/>
        </authorList>
    </citation>
    <scope>NUCLEOTIDE SEQUENCE</scope>
</reference>
<feature type="region of interest" description="Disordered" evidence="1">
    <location>
        <begin position="135"/>
        <end position="169"/>
    </location>
</feature>
<evidence type="ECO:0000313" key="2">
    <source>
        <dbReference type="EMBL" id="CEM08279.1"/>
    </source>
</evidence>
<feature type="compositionally biased region" description="Basic and acidic residues" evidence="1">
    <location>
        <begin position="136"/>
        <end position="165"/>
    </location>
</feature>